<dbReference type="EMBL" id="BPLR01016659">
    <property type="protein sequence ID" value="GIY85464.1"/>
    <property type="molecule type" value="Genomic_DNA"/>
</dbReference>
<evidence type="ECO:0000313" key="2">
    <source>
        <dbReference type="EMBL" id="GIY85464.1"/>
    </source>
</evidence>
<proteinExistence type="predicted"/>
<keyword evidence="1" id="KW-0812">Transmembrane</keyword>
<keyword evidence="1" id="KW-1133">Transmembrane helix</keyword>
<evidence type="ECO:0000313" key="3">
    <source>
        <dbReference type="Proteomes" id="UP001054945"/>
    </source>
</evidence>
<feature type="transmembrane region" description="Helical" evidence="1">
    <location>
        <begin position="128"/>
        <end position="150"/>
    </location>
</feature>
<accession>A0AAV4WT66</accession>
<reference evidence="2 3" key="1">
    <citation type="submission" date="2021-06" db="EMBL/GenBank/DDBJ databases">
        <title>Caerostris extrusa draft genome.</title>
        <authorList>
            <person name="Kono N."/>
            <person name="Arakawa K."/>
        </authorList>
    </citation>
    <scope>NUCLEOTIDE SEQUENCE [LARGE SCALE GENOMIC DNA]</scope>
</reference>
<sequence>MPVIDVNTRKLALVTLFESGTFFFFLLLSEILLYNRYDSPNSCGDISKHYGSPNSCGDISKHYDSPSSCGNISKPDNITRIKLIQYIKWCNENTPRAKSLHCFIHKPINWHLRPPDRREHEYNLHCNLWPFSTHLFSSFFTLFFVSFFTYPYPYTSFNELFEGEAIESIFFHLHRCTPLSFLRNHLVTILKSRTSRCLHPFLPRFCHLRVALFRLSSHFINGRG</sequence>
<keyword evidence="1" id="KW-0472">Membrane</keyword>
<protein>
    <submittedName>
        <fullName evidence="2">Uncharacterized protein</fullName>
    </submittedName>
</protein>
<comment type="caution">
    <text evidence="2">The sequence shown here is derived from an EMBL/GenBank/DDBJ whole genome shotgun (WGS) entry which is preliminary data.</text>
</comment>
<name>A0AAV4WT66_CAEEX</name>
<keyword evidence="3" id="KW-1185">Reference proteome</keyword>
<feature type="transmembrane region" description="Helical" evidence="1">
    <location>
        <begin position="12"/>
        <end position="34"/>
    </location>
</feature>
<dbReference type="AlphaFoldDB" id="A0AAV4WT66"/>
<organism evidence="2 3">
    <name type="scientific">Caerostris extrusa</name>
    <name type="common">Bark spider</name>
    <name type="synonym">Caerostris bankana</name>
    <dbReference type="NCBI Taxonomy" id="172846"/>
    <lineage>
        <taxon>Eukaryota</taxon>
        <taxon>Metazoa</taxon>
        <taxon>Ecdysozoa</taxon>
        <taxon>Arthropoda</taxon>
        <taxon>Chelicerata</taxon>
        <taxon>Arachnida</taxon>
        <taxon>Araneae</taxon>
        <taxon>Araneomorphae</taxon>
        <taxon>Entelegynae</taxon>
        <taxon>Araneoidea</taxon>
        <taxon>Araneidae</taxon>
        <taxon>Caerostris</taxon>
    </lineage>
</organism>
<dbReference type="Proteomes" id="UP001054945">
    <property type="component" value="Unassembled WGS sequence"/>
</dbReference>
<gene>
    <name evidence="2" type="ORF">CEXT_199141</name>
</gene>
<evidence type="ECO:0000256" key="1">
    <source>
        <dbReference type="SAM" id="Phobius"/>
    </source>
</evidence>